<dbReference type="Gene3D" id="3.40.630.30">
    <property type="match status" value="1"/>
</dbReference>
<dbReference type="InterPro" id="IPR016181">
    <property type="entry name" value="Acyl_CoA_acyltransferase"/>
</dbReference>
<dbReference type="InterPro" id="IPR051531">
    <property type="entry name" value="N-acetyltransferase"/>
</dbReference>
<keyword evidence="4" id="KW-1185">Reference proteome</keyword>
<evidence type="ECO:0000259" key="2">
    <source>
        <dbReference type="PROSITE" id="PS51186"/>
    </source>
</evidence>
<organism evidence="3 4">
    <name type="scientific">Agrilutibacter solisilvae</name>
    <dbReference type="NCBI Taxonomy" id="2763317"/>
    <lineage>
        <taxon>Bacteria</taxon>
        <taxon>Pseudomonadati</taxon>
        <taxon>Pseudomonadota</taxon>
        <taxon>Gammaproteobacteria</taxon>
        <taxon>Lysobacterales</taxon>
        <taxon>Lysobacteraceae</taxon>
        <taxon>Agrilutibacter</taxon>
    </lineage>
</organism>
<dbReference type="GO" id="GO:0016747">
    <property type="term" value="F:acyltransferase activity, transferring groups other than amino-acyl groups"/>
    <property type="evidence" value="ECO:0007669"/>
    <property type="project" value="InterPro"/>
</dbReference>
<sequence length="219" mass="24087">MRARPEGVALSPPGASRNAEDPALPEMRTARLRLRPLAAGDEALYERIYCDPVLMAQVADPLPPAAARDCFTRIVQGRAPRWRLWVMHEAAQDVDIGLAALVTNAQPRKGADVGSMVLPAWQRRGYTVEALRQLATHAFEVLGLPMLVGRHAATNAGSIAVLRRLGFRPVPVEPTDRFDARFDLRWELTAAAWRGYMAEELAAEKHSPGHHRGRNPPGA</sequence>
<gene>
    <name evidence="3" type="ORF">I8J32_002220</name>
</gene>
<evidence type="ECO:0000313" key="3">
    <source>
        <dbReference type="EMBL" id="QSX78771.1"/>
    </source>
</evidence>
<reference evidence="3 4" key="1">
    <citation type="submission" date="2021-03" db="EMBL/GenBank/DDBJ databases">
        <title>Lysobacter sp. nov. isolated from soil of gangwondo yeongwol, south Korea.</title>
        <authorList>
            <person name="Kim K.R."/>
            <person name="Kim K.H."/>
            <person name="Jeon C.O."/>
        </authorList>
    </citation>
    <scope>NUCLEOTIDE SEQUENCE [LARGE SCALE GENOMIC DNA]</scope>
    <source>
        <strain evidence="3 4">R19</strain>
    </source>
</reference>
<dbReference type="InterPro" id="IPR000182">
    <property type="entry name" value="GNAT_dom"/>
</dbReference>
<dbReference type="KEGG" id="lsf:I8J32_002220"/>
<dbReference type="Proteomes" id="UP000639274">
    <property type="component" value="Chromosome"/>
</dbReference>
<feature type="region of interest" description="Disordered" evidence="1">
    <location>
        <begin position="1"/>
        <end position="23"/>
    </location>
</feature>
<dbReference type="PROSITE" id="PS51186">
    <property type="entry name" value="GNAT"/>
    <property type="match status" value="1"/>
</dbReference>
<dbReference type="AlphaFoldDB" id="A0A974XZR4"/>
<accession>A0A974XZR4</accession>
<dbReference type="PANTHER" id="PTHR43792">
    <property type="entry name" value="GNAT FAMILY, PUTATIVE (AFU_ORTHOLOGUE AFUA_3G00765)-RELATED-RELATED"/>
    <property type="match status" value="1"/>
</dbReference>
<dbReference type="PANTHER" id="PTHR43792:SF1">
    <property type="entry name" value="N-ACETYLTRANSFERASE DOMAIN-CONTAINING PROTEIN"/>
    <property type="match status" value="1"/>
</dbReference>
<name>A0A974XZR4_9GAMM</name>
<feature type="domain" description="N-acetyltransferase" evidence="2">
    <location>
        <begin position="32"/>
        <end position="191"/>
    </location>
</feature>
<dbReference type="RefSeq" id="WP_200615466.1">
    <property type="nucleotide sequence ID" value="NZ_CP071518.1"/>
</dbReference>
<dbReference type="Pfam" id="PF13302">
    <property type="entry name" value="Acetyltransf_3"/>
    <property type="match status" value="1"/>
</dbReference>
<evidence type="ECO:0000256" key="1">
    <source>
        <dbReference type="SAM" id="MobiDB-lite"/>
    </source>
</evidence>
<proteinExistence type="predicted"/>
<dbReference type="EMBL" id="CP071518">
    <property type="protein sequence ID" value="QSX78771.1"/>
    <property type="molecule type" value="Genomic_DNA"/>
</dbReference>
<dbReference type="SUPFAM" id="SSF55729">
    <property type="entry name" value="Acyl-CoA N-acyltransferases (Nat)"/>
    <property type="match status" value="1"/>
</dbReference>
<protein>
    <submittedName>
        <fullName evidence="3">GNAT family N-acetyltransferase</fullName>
    </submittedName>
</protein>
<evidence type="ECO:0000313" key="4">
    <source>
        <dbReference type="Proteomes" id="UP000639274"/>
    </source>
</evidence>